<evidence type="ECO:0000256" key="1">
    <source>
        <dbReference type="ARBA" id="ARBA00023002"/>
    </source>
</evidence>
<dbReference type="InterPro" id="IPR050411">
    <property type="entry name" value="AlphaKG_dependent_hydroxylases"/>
</dbReference>
<evidence type="ECO:0000313" key="4">
    <source>
        <dbReference type="EMBL" id="VAW73237.1"/>
    </source>
</evidence>
<dbReference type="AlphaFoldDB" id="A0A3B0YCD0"/>
<dbReference type="InterPro" id="IPR042098">
    <property type="entry name" value="TauD-like_sf"/>
</dbReference>
<dbReference type="EMBL" id="UOFJ01000702">
    <property type="protein sequence ID" value="VAW73237.1"/>
    <property type="molecule type" value="Genomic_DNA"/>
</dbReference>
<feature type="domain" description="TauD/TfdA-like" evidence="3">
    <location>
        <begin position="102"/>
        <end position="285"/>
    </location>
</feature>
<accession>A0A3B0YCD0</accession>
<gene>
    <name evidence="4" type="ORF">MNBD_GAMMA10-2174</name>
</gene>
<evidence type="ECO:0000259" key="3">
    <source>
        <dbReference type="Pfam" id="PF02668"/>
    </source>
</evidence>
<organism evidence="4">
    <name type="scientific">hydrothermal vent metagenome</name>
    <dbReference type="NCBI Taxonomy" id="652676"/>
    <lineage>
        <taxon>unclassified sequences</taxon>
        <taxon>metagenomes</taxon>
        <taxon>ecological metagenomes</taxon>
    </lineage>
</organism>
<sequence length="300" mass="33830">MRFNPLDPENSPGYREWRALKLRAYENNAHSSVVDIATGEASEAELRQIMHHCEIFNYSIYRLAQPEQGDKRFVASTGLSLGLSRLDGNLCSDEDNISAIQVSSGTRQGGYIPYTDKKLTWHTDGYYNNEQRMIRAMVLHCVRPAQSGGDNLLLDHEMAYIQLRDENPQFIRALAQPDVLTIPANIEKGVQIRGAQSGPVFSMDPHSFSLHMRYSARTRSIEWKNDSLTTEAVACMRQLLSANNPYVIAYRLCAGEGIIANNVLHNRTAFIDAPSVADKRLLYRARYYDRVATKSITGAR</sequence>
<dbReference type="PANTHER" id="PTHR10696:SF56">
    <property type="entry name" value="TAUD_TFDA-LIKE DOMAIN-CONTAINING PROTEIN"/>
    <property type="match status" value="1"/>
</dbReference>
<dbReference type="Pfam" id="PF02668">
    <property type="entry name" value="TauD"/>
    <property type="match status" value="1"/>
</dbReference>
<dbReference type="InterPro" id="IPR003819">
    <property type="entry name" value="TauD/TfdA-like"/>
</dbReference>
<keyword evidence="2" id="KW-0045">Antibiotic biosynthesis</keyword>
<dbReference type="GO" id="GO:0017000">
    <property type="term" value="P:antibiotic biosynthetic process"/>
    <property type="evidence" value="ECO:0007669"/>
    <property type="project" value="UniProtKB-KW"/>
</dbReference>
<dbReference type="GO" id="GO:0016491">
    <property type="term" value="F:oxidoreductase activity"/>
    <property type="evidence" value="ECO:0007669"/>
    <property type="project" value="UniProtKB-KW"/>
</dbReference>
<reference evidence="4" key="1">
    <citation type="submission" date="2018-06" db="EMBL/GenBank/DDBJ databases">
        <authorList>
            <person name="Zhirakovskaya E."/>
        </authorList>
    </citation>
    <scope>NUCLEOTIDE SEQUENCE</scope>
</reference>
<protein>
    <recommendedName>
        <fullName evidence="3">TauD/TfdA-like domain-containing protein</fullName>
    </recommendedName>
</protein>
<dbReference type="Gene3D" id="3.60.130.10">
    <property type="entry name" value="Clavaminate synthase-like"/>
    <property type="match status" value="1"/>
</dbReference>
<name>A0A3B0YCD0_9ZZZZ</name>
<keyword evidence="1" id="KW-0560">Oxidoreductase</keyword>
<proteinExistence type="predicted"/>
<dbReference type="SUPFAM" id="SSF51197">
    <property type="entry name" value="Clavaminate synthase-like"/>
    <property type="match status" value="1"/>
</dbReference>
<evidence type="ECO:0000256" key="2">
    <source>
        <dbReference type="ARBA" id="ARBA00023194"/>
    </source>
</evidence>
<dbReference type="PANTHER" id="PTHR10696">
    <property type="entry name" value="GAMMA-BUTYROBETAINE HYDROXYLASE-RELATED"/>
    <property type="match status" value="1"/>
</dbReference>